<dbReference type="Pfam" id="PF20736">
    <property type="entry name" value="Glyco_hydro127M"/>
    <property type="match status" value="1"/>
</dbReference>
<accession>A0A2A5WU40</accession>
<sequence>MKQFQSTTLPSPDSVQLRAGGRFFDRYQGNIRYLHHLHDHFGDFMRGAFAERRYSPGKLLERVWDGEYAGKWLDSATRTAASTQDKQLRRKVDAFAKELRDNQQPDGFMGQPLPNDRELNGWEIGWNVWNQWTSMIGLLTHYEIRGEKASLDTAARIGDWVVTSQSPIDHDTATFLTNGIGFTNVAVIGQLTRLHRLTGNDRYLKFVGDVITHFKPIRKMLTSGQPHLIHPYMLSAVLTGIVDYAVATEDDEMLSTVVAIWRSLVTDHVFPTGSLGNHEDLQEGPLEDLQDDQLQETCATTEWIFLTQRLYEVTGFPEFISALERTTYNALLGAQSSDGMKWCYWTPLRYSKHFFHGPTRCCFWSGPRGIARLPQLIYAMQDNLVTVNLFESSKATLHTASGPMSVTQRSQFPEHGQSTIEINTPPGWQGGLRVRIPDWCKDFFIQANHFDQTNQGEVTTNGYRSFDLEGGQSYTFNVSFEIAFHQELLSRNDYAMLRGPEVLSVDLRDNIDTWLGSQNEVISIPDHVTLQSSQSSDHDSPWSGMQEATPRTRYRINLNDKRMADLRPYFLTPYADAGNDGAAFRTIFPRQES</sequence>
<dbReference type="PANTHER" id="PTHR43465:SF2">
    <property type="entry name" value="DUF1680 DOMAIN PROTEIN (AFU_ORTHOLOGUE AFUA_1G08910)"/>
    <property type="match status" value="1"/>
</dbReference>
<gene>
    <name evidence="4" type="ORF">CNE99_04335</name>
</gene>
<evidence type="ECO:0000259" key="3">
    <source>
        <dbReference type="Pfam" id="PF20736"/>
    </source>
</evidence>
<feature type="domain" description="Non-reducing end beta-L-arabinofuranosidase-like GH127 middle" evidence="3">
    <location>
        <begin position="385"/>
        <end position="449"/>
    </location>
</feature>
<dbReference type="SUPFAM" id="SSF48208">
    <property type="entry name" value="Six-hairpin glycosidases"/>
    <property type="match status" value="1"/>
</dbReference>
<dbReference type="Pfam" id="PF07944">
    <property type="entry name" value="Beta-AFase-like_GH127_cat"/>
    <property type="match status" value="1"/>
</dbReference>
<dbReference type="InterPro" id="IPR049174">
    <property type="entry name" value="Beta-AFase-like"/>
</dbReference>
<dbReference type="InterPro" id="IPR012878">
    <property type="entry name" value="Beta-AFase-like_GH127_cat"/>
</dbReference>
<evidence type="ECO:0000256" key="1">
    <source>
        <dbReference type="SAM" id="MobiDB-lite"/>
    </source>
</evidence>
<reference evidence="4 5" key="1">
    <citation type="submission" date="2017-08" db="EMBL/GenBank/DDBJ databases">
        <title>Fine stratification of microbial communities through a metagenomic profile of the photic zone.</title>
        <authorList>
            <person name="Haro-Moreno J.M."/>
            <person name="Lopez-Perez M."/>
            <person name="De La Torre J."/>
            <person name="Picazo A."/>
            <person name="Camacho A."/>
            <person name="Rodriguez-Valera F."/>
        </authorList>
    </citation>
    <scope>NUCLEOTIDE SEQUENCE [LARGE SCALE GENOMIC DNA]</scope>
    <source>
        <strain evidence="4">MED-G24</strain>
    </source>
</reference>
<protein>
    <recommendedName>
        <fullName evidence="6">Glycosyl hydrolase</fullName>
    </recommendedName>
</protein>
<feature type="domain" description="Non-reducing end beta-L-arabinofuranosidase-like GH127 catalytic" evidence="2">
    <location>
        <begin position="43"/>
        <end position="373"/>
    </location>
</feature>
<evidence type="ECO:0008006" key="6">
    <source>
        <dbReference type="Google" id="ProtNLM"/>
    </source>
</evidence>
<comment type="caution">
    <text evidence="4">The sequence shown here is derived from an EMBL/GenBank/DDBJ whole genome shotgun (WGS) entry which is preliminary data.</text>
</comment>
<proteinExistence type="predicted"/>
<evidence type="ECO:0000313" key="5">
    <source>
        <dbReference type="Proteomes" id="UP000219327"/>
    </source>
</evidence>
<dbReference type="PANTHER" id="PTHR43465">
    <property type="entry name" value="DUF1680 DOMAIN PROTEIN (AFU_ORTHOLOGUE AFUA_1G08910)"/>
    <property type="match status" value="1"/>
</dbReference>
<organism evidence="4 5">
    <name type="scientific">OM182 bacterium MED-G24</name>
    <dbReference type="NCBI Taxonomy" id="1986255"/>
    <lineage>
        <taxon>Bacteria</taxon>
        <taxon>Pseudomonadati</taxon>
        <taxon>Pseudomonadota</taxon>
        <taxon>Gammaproteobacteria</taxon>
        <taxon>OMG group</taxon>
        <taxon>OM182 clade</taxon>
    </lineage>
</organism>
<dbReference type="InterPro" id="IPR049046">
    <property type="entry name" value="Beta-AFase-like_GH127_middle"/>
</dbReference>
<evidence type="ECO:0000313" key="4">
    <source>
        <dbReference type="EMBL" id="PDH39999.1"/>
    </source>
</evidence>
<feature type="region of interest" description="Disordered" evidence="1">
    <location>
        <begin position="530"/>
        <end position="551"/>
    </location>
</feature>
<dbReference type="Proteomes" id="UP000219327">
    <property type="component" value="Unassembled WGS sequence"/>
</dbReference>
<dbReference type="AlphaFoldDB" id="A0A2A5WU40"/>
<evidence type="ECO:0000259" key="2">
    <source>
        <dbReference type="Pfam" id="PF07944"/>
    </source>
</evidence>
<dbReference type="GO" id="GO:0005975">
    <property type="term" value="P:carbohydrate metabolic process"/>
    <property type="evidence" value="ECO:0007669"/>
    <property type="project" value="InterPro"/>
</dbReference>
<name>A0A2A5WU40_9GAMM</name>
<dbReference type="InterPro" id="IPR008928">
    <property type="entry name" value="6-hairpin_glycosidase_sf"/>
</dbReference>
<dbReference type="EMBL" id="NTKD01000016">
    <property type="protein sequence ID" value="PDH39999.1"/>
    <property type="molecule type" value="Genomic_DNA"/>
</dbReference>